<evidence type="ECO:0000313" key="3">
    <source>
        <dbReference type="WBParaSite" id="nRc.2.0.1.t17074-RA"/>
    </source>
</evidence>
<name>A0A915IUL0_ROMCU</name>
<dbReference type="AlphaFoldDB" id="A0A915IUL0"/>
<organism evidence="2 3">
    <name type="scientific">Romanomermis culicivorax</name>
    <name type="common">Nematode worm</name>
    <dbReference type="NCBI Taxonomy" id="13658"/>
    <lineage>
        <taxon>Eukaryota</taxon>
        <taxon>Metazoa</taxon>
        <taxon>Ecdysozoa</taxon>
        <taxon>Nematoda</taxon>
        <taxon>Enoplea</taxon>
        <taxon>Dorylaimia</taxon>
        <taxon>Mermithida</taxon>
        <taxon>Mermithoidea</taxon>
        <taxon>Mermithidae</taxon>
        <taxon>Romanomermis</taxon>
    </lineage>
</organism>
<evidence type="ECO:0000313" key="2">
    <source>
        <dbReference type="Proteomes" id="UP000887565"/>
    </source>
</evidence>
<dbReference type="WBParaSite" id="nRc.2.0.1.t17074-RA">
    <property type="protein sequence ID" value="nRc.2.0.1.t17074-RA"/>
    <property type="gene ID" value="nRc.2.0.1.g17074"/>
</dbReference>
<protein>
    <submittedName>
        <fullName evidence="3">Uncharacterized protein</fullName>
    </submittedName>
</protein>
<feature type="region of interest" description="Disordered" evidence="1">
    <location>
        <begin position="1"/>
        <end position="22"/>
    </location>
</feature>
<sequence length="83" mass="9402">MAQTNLVNPKDQHCDKNSSTQHHCPPNFNSRLIKCTEATFVFVPRLCKAQISTIATLNDLKKLFRYCQLFKSNSLTVYPPSAS</sequence>
<keyword evidence="2" id="KW-1185">Reference proteome</keyword>
<proteinExistence type="predicted"/>
<evidence type="ECO:0000256" key="1">
    <source>
        <dbReference type="SAM" id="MobiDB-lite"/>
    </source>
</evidence>
<accession>A0A915IUL0</accession>
<dbReference type="Proteomes" id="UP000887565">
    <property type="component" value="Unplaced"/>
</dbReference>
<reference evidence="3" key="1">
    <citation type="submission" date="2022-11" db="UniProtKB">
        <authorList>
            <consortium name="WormBaseParasite"/>
        </authorList>
    </citation>
    <scope>IDENTIFICATION</scope>
</reference>